<dbReference type="Gene3D" id="1.25.10.10">
    <property type="entry name" value="Leucine-rich Repeat Variant"/>
    <property type="match status" value="1"/>
</dbReference>
<accession>A0A7W3QPU0</accession>
<protein>
    <submittedName>
        <fullName evidence="2">HEAT repeat protein</fullName>
    </submittedName>
</protein>
<dbReference type="Pfam" id="PF13646">
    <property type="entry name" value="HEAT_2"/>
    <property type="match status" value="1"/>
</dbReference>
<keyword evidence="3" id="KW-1185">Reference proteome</keyword>
<dbReference type="InterPro" id="IPR016024">
    <property type="entry name" value="ARM-type_fold"/>
</dbReference>
<sequence length="152" mass="16384">MAKSQAELRAQLSDIEPDEHTYAGIGPEDVEALTALMHDEEGWLAARAVHALSRVDDGSARRAVRSAAESPRLEVAAAAASCAARLPGREADEVLARLLDDRRPAVRKVAVRSVTDRNASSLRRRVADLASSDDDPRIRDVAGRRSSSFTAD</sequence>
<name>A0A7W3QPU0_ACTNM</name>
<dbReference type="RefSeq" id="WP_182847020.1">
    <property type="nucleotide sequence ID" value="NZ_BAAALP010000071.1"/>
</dbReference>
<dbReference type="EMBL" id="JACJIA010000010">
    <property type="protein sequence ID" value="MBA8955004.1"/>
    <property type="molecule type" value="Genomic_DNA"/>
</dbReference>
<reference evidence="2 3" key="1">
    <citation type="submission" date="2020-08" db="EMBL/GenBank/DDBJ databases">
        <title>Genomic Encyclopedia of Type Strains, Phase IV (KMG-IV): sequencing the most valuable type-strain genomes for metagenomic binning, comparative biology and taxonomic classification.</title>
        <authorList>
            <person name="Goeker M."/>
        </authorList>
    </citation>
    <scope>NUCLEOTIDE SEQUENCE [LARGE SCALE GENOMIC DNA]</scope>
    <source>
        <strain evidence="2 3">DSM 44197</strain>
    </source>
</reference>
<gene>
    <name evidence="2" type="ORF">HNR61_006661</name>
</gene>
<dbReference type="Proteomes" id="UP000572680">
    <property type="component" value="Unassembled WGS sequence"/>
</dbReference>
<feature type="compositionally biased region" description="Basic and acidic residues" evidence="1">
    <location>
        <begin position="134"/>
        <end position="143"/>
    </location>
</feature>
<proteinExistence type="predicted"/>
<dbReference type="AlphaFoldDB" id="A0A7W3QPU0"/>
<evidence type="ECO:0000313" key="2">
    <source>
        <dbReference type="EMBL" id="MBA8955004.1"/>
    </source>
</evidence>
<feature type="region of interest" description="Disordered" evidence="1">
    <location>
        <begin position="127"/>
        <end position="152"/>
    </location>
</feature>
<evidence type="ECO:0000256" key="1">
    <source>
        <dbReference type="SAM" id="MobiDB-lite"/>
    </source>
</evidence>
<dbReference type="SUPFAM" id="SSF48371">
    <property type="entry name" value="ARM repeat"/>
    <property type="match status" value="1"/>
</dbReference>
<feature type="region of interest" description="Disordered" evidence="1">
    <location>
        <begin position="1"/>
        <end position="26"/>
    </location>
</feature>
<evidence type="ECO:0000313" key="3">
    <source>
        <dbReference type="Proteomes" id="UP000572680"/>
    </source>
</evidence>
<organism evidence="2 3">
    <name type="scientific">Actinomadura namibiensis</name>
    <dbReference type="NCBI Taxonomy" id="182080"/>
    <lineage>
        <taxon>Bacteria</taxon>
        <taxon>Bacillati</taxon>
        <taxon>Actinomycetota</taxon>
        <taxon>Actinomycetes</taxon>
        <taxon>Streptosporangiales</taxon>
        <taxon>Thermomonosporaceae</taxon>
        <taxon>Actinomadura</taxon>
    </lineage>
</organism>
<comment type="caution">
    <text evidence="2">The sequence shown here is derived from an EMBL/GenBank/DDBJ whole genome shotgun (WGS) entry which is preliminary data.</text>
</comment>
<dbReference type="InterPro" id="IPR011989">
    <property type="entry name" value="ARM-like"/>
</dbReference>